<reference evidence="2 3" key="1">
    <citation type="journal article" date="2023" name="bioRxiv">
        <title>Conserved and derived expression patterns and positive selection on dental genes reveal complex evolutionary context of ever-growing rodent molars.</title>
        <authorList>
            <person name="Calamari Z.T."/>
            <person name="Song A."/>
            <person name="Cohen E."/>
            <person name="Akter M."/>
            <person name="Roy R.D."/>
            <person name="Hallikas O."/>
            <person name="Christensen M.M."/>
            <person name="Li P."/>
            <person name="Marangoni P."/>
            <person name="Jernvall J."/>
            <person name="Klein O.D."/>
        </authorList>
    </citation>
    <scope>NUCLEOTIDE SEQUENCE [LARGE SCALE GENOMIC DNA]</scope>
    <source>
        <strain evidence="2">V071</strain>
    </source>
</reference>
<sequence length="142" mass="15375">QEDDGNDEDEDDVIVCGDGVRLKKQFVKTRTQERFGTPPERAAAEPGEEPMPAGAFQATGFTADEGVDPGTTKVHKTLMFPRKATWVFLTDTSQPLLDTMDTHDLSLASWMCPLPLAPAKPSLLACPQAQTLYPAEDTPGDA</sequence>
<dbReference type="AlphaFoldDB" id="A0AAW0HYC8"/>
<comment type="caution">
    <text evidence="2">The sequence shown here is derived from an EMBL/GenBank/DDBJ whole genome shotgun (WGS) entry which is preliminary data.</text>
</comment>
<name>A0AAW0HYC8_MYOGA</name>
<organism evidence="2 3">
    <name type="scientific">Myodes glareolus</name>
    <name type="common">Bank vole</name>
    <name type="synonym">Clethrionomys glareolus</name>
    <dbReference type="NCBI Taxonomy" id="447135"/>
    <lineage>
        <taxon>Eukaryota</taxon>
        <taxon>Metazoa</taxon>
        <taxon>Chordata</taxon>
        <taxon>Craniata</taxon>
        <taxon>Vertebrata</taxon>
        <taxon>Euteleostomi</taxon>
        <taxon>Mammalia</taxon>
        <taxon>Eutheria</taxon>
        <taxon>Euarchontoglires</taxon>
        <taxon>Glires</taxon>
        <taxon>Rodentia</taxon>
        <taxon>Myomorpha</taxon>
        <taxon>Muroidea</taxon>
        <taxon>Cricetidae</taxon>
        <taxon>Arvicolinae</taxon>
        <taxon>Myodes</taxon>
    </lineage>
</organism>
<accession>A0AAW0HYC8</accession>
<feature type="compositionally biased region" description="Low complexity" evidence="1">
    <location>
        <begin position="38"/>
        <end position="55"/>
    </location>
</feature>
<dbReference type="Proteomes" id="UP001488838">
    <property type="component" value="Unassembled WGS sequence"/>
</dbReference>
<keyword evidence="3" id="KW-1185">Reference proteome</keyword>
<feature type="non-terminal residue" evidence="2">
    <location>
        <position position="1"/>
    </location>
</feature>
<feature type="region of interest" description="Disordered" evidence="1">
    <location>
        <begin position="29"/>
        <end position="55"/>
    </location>
</feature>
<evidence type="ECO:0000256" key="1">
    <source>
        <dbReference type="SAM" id="MobiDB-lite"/>
    </source>
</evidence>
<evidence type="ECO:0000313" key="2">
    <source>
        <dbReference type="EMBL" id="KAK7807074.1"/>
    </source>
</evidence>
<evidence type="ECO:0000313" key="3">
    <source>
        <dbReference type="Proteomes" id="UP001488838"/>
    </source>
</evidence>
<protein>
    <submittedName>
        <fullName evidence="2">Uncharacterized protein</fullName>
    </submittedName>
</protein>
<gene>
    <name evidence="2" type="ORF">U0070_007374</name>
</gene>
<proteinExistence type="predicted"/>
<dbReference type="EMBL" id="JBBHLL010000281">
    <property type="protein sequence ID" value="KAK7807074.1"/>
    <property type="molecule type" value="Genomic_DNA"/>
</dbReference>